<evidence type="ECO:0000313" key="3">
    <source>
        <dbReference type="Proteomes" id="UP000094236"/>
    </source>
</evidence>
<feature type="compositionally biased region" description="Acidic residues" evidence="1">
    <location>
        <begin position="42"/>
        <end position="52"/>
    </location>
</feature>
<name>A0A1E4TSC2_PACTA</name>
<evidence type="ECO:0000313" key="2">
    <source>
        <dbReference type="EMBL" id="ODV94624.1"/>
    </source>
</evidence>
<organism evidence="2 3">
    <name type="scientific">Pachysolen tannophilus NRRL Y-2460</name>
    <dbReference type="NCBI Taxonomy" id="669874"/>
    <lineage>
        <taxon>Eukaryota</taxon>
        <taxon>Fungi</taxon>
        <taxon>Dikarya</taxon>
        <taxon>Ascomycota</taxon>
        <taxon>Saccharomycotina</taxon>
        <taxon>Pichiomycetes</taxon>
        <taxon>Pachysolenaceae</taxon>
        <taxon>Pachysolen</taxon>
    </lineage>
</organism>
<feature type="region of interest" description="Disordered" evidence="1">
    <location>
        <begin position="26"/>
        <end position="73"/>
    </location>
</feature>
<reference evidence="3" key="1">
    <citation type="submission" date="2016-05" db="EMBL/GenBank/DDBJ databases">
        <title>Comparative genomics of biotechnologically important yeasts.</title>
        <authorList>
            <consortium name="DOE Joint Genome Institute"/>
            <person name="Riley R."/>
            <person name="Haridas S."/>
            <person name="Wolfe K.H."/>
            <person name="Lopes M.R."/>
            <person name="Hittinger C.T."/>
            <person name="Goker M."/>
            <person name="Salamov A."/>
            <person name="Wisecaver J."/>
            <person name="Long T.M."/>
            <person name="Aerts A.L."/>
            <person name="Barry K."/>
            <person name="Choi C."/>
            <person name="Clum A."/>
            <person name="Coughlan A.Y."/>
            <person name="Deshpande S."/>
            <person name="Douglass A.P."/>
            <person name="Hanson S.J."/>
            <person name="Klenk H.-P."/>
            <person name="Labutti K."/>
            <person name="Lapidus A."/>
            <person name="Lindquist E."/>
            <person name="Lipzen A."/>
            <person name="Meier-Kolthoff J.P."/>
            <person name="Ohm R.A."/>
            <person name="Otillar R.P."/>
            <person name="Pangilinan J."/>
            <person name="Peng Y."/>
            <person name="Rokas A."/>
            <person name="Rosa C.A."/>
            <person name="Scheuner C."/>
            <person name="Sibirny A.A."/>
            <person name="Slot J.C."/>
            <person name="Stielow J.B."/>
            <person name="Sun H."/>
            <person name="Kurtzman C.P."/>
            <person name="Blackwell M."/>
            <person name="Grigoriev I.V."/>
            <person name="Jeffries T.W."/>
        </authorList>
    </citation>
    <scope>NUCLEOTIDE SEQUENCE [LARGE SCALE GENOMIC DNA]</scope>
    <source>
        <strain evidence="3">NRRL Y-2460</strain>
    </source>
</reference>
<proteinExistence type="predicted"/>
<gene>
    <name evidence="2" type="ORF">PACTADRAFT_3509</name>
</gene>
<dbReference type="STRING" id="669874.A0A1E4TSC2"/>
<keyword evidence="3" id="KW-1185">Reference proteome</keyword>
<dbReference type="Proteomes" id="UP000094236">
    <property type="component" value="Unassembled WGS sequence"/>
</dbReference>
<evidence type="ECO:0000256" key="1">
    <source>
        <dbReference type="SAM" id="MobiDB-lite"/>
    </source>
</evidence>
<accession>A0A1E4TSC2</accession>
<dbReference type="EMBL" id="KV454015">
    <property type="protein sequence ID" value="ODV94624.1"/>
    <property type="molecule type" value="Genomic_DNA"/>
</dbReference>
<dbReference type="OrthoDB" id="412109at2759"/>
<feature type="compositionally biased region" description="Basic and acidic residues" evidence="1">
    <location>
        <begin position="32"/>
        <end position="41"/>
    </location>
</feature>
<protein>
    <submittedName>
        <fullName evidence="2">Uncharacterized protein</fullName>
    </submittedName>
</protein>
<dbReference type="AlphaFoldDB" id="A0A1E4TSC2"/>
<sequence length="330" mass="38394">MDYASGDYESEEDDDSYMSHLNGARIKFLKKKPIEKDKNSDDDGDGDNEDQVSESSRISETREKTGGFPCRNRSRRLKFKTAKGATKKTLNTKSLMEDEDEVVEEETNTINVENGESKPEPFVKMKDDIDSGKSFYEYGPRIHGYRFISSKQQQTTPDSIPNVNPYKHSIFEGDFYKMSYEGFENFKQDETLNLDKFGEASKKENIYKSVKQTYDEYLQKWENGIESKTFNIPWPNAENSINYNSFNDIEIFFKNKTNGSNQLYMEILKRERVRWHPDNLKRKLLIFNDNNEDLTKLKEIMGSITKTFQVINDIWEAAVENSNNNNNGTA</sequence>